<feature type="transmembrane region" description="Helical" evidence="1">
    <location>
        <begin position="218"/>
        <end position="239"/>
    </location>
</feature>
<evidence type="ECO:0000256" key="1">
    <source>
        <dbReference type="SAM" id="Phobius"/>
    </source>
</evidence>
<keyword evidence="3" id="KW-1185">Reference proteome</keyword>
<reference evidence="2 3" key="1">
    <citation type="journal article" date="2011" name="J. Genet. Genomics">
        <title>Unraveling the Acidithiobacillus caldus complete genome and its central metabolisms for carbon assimilation.</title>
        <authorList>
            <person name="You X.Y."/>
            <person name="Guo X."/>
            <person name="Zheng H.J."/>
            <person name="Zhang M.J."/>
            <person name="Liu L.J."/>
            <person name="Zhu Y.Q."/>
            <person name="Zhu B."/>
            <person name="Wang S.Y."/>
            <person name="Zhao G.P."/>
            <person name="Poetsch A."/>
            <person name="Jiang C.Y."/>
            <person name="Liu S.J."/>
        </authorList>
    </citation>
    <scope>NUCLEOTIDE SEQUENCE [LARGE SCALE GENOMIC DNA]</scope>
    <source>
        <strain evidence="2 3">SM-1</strain>
    </source>
</reference>
<dbReference type="KEGG" id="acu:Atc_1082"/>
<organism evidence="2 3">
    <name type="scientific">Acidithiobacillus caldus (strain SM-1)</name>
    <dbReference type="NCBI Taxonomy" id="990288"/>
    <lineage>
        <taxon>Bacteria</taxon>
        <taxon>Pseudomonadati</taxon>
        <taxon>Pseudomonadota</taxon>
        <taxon>Acidithiobacillia</taxon>
        <taxon>Acidithiobacillales</taxon>
        <taxon>Acidithiobacillaceae</taxon>
        <taxon>Acidithiobacillus</taxon>
    </lineage>
</organism>
<dbReference type="GeneID" id="92933063"/>
<accession>F9ZLI1</accession>
<feature type="transmembrane region" description="Helical" evidence="1">
    <location>
        <begin position="368"/>
        <end position="394"/>
    </location>
</feature>
<feature type="transmembrane region" description="Helical" evidence="1">
    <location>
        <begin position="334"/>
        <end position="356"/>
    </location>
</feature>
<keyword evidence="1" id="KW-1133">Transmembrane helix</keyword>
<name>F9ZLI1_ACICS</name>
<evidence type="ECO:0000313" key="2">
    <source>
        <dbReference type="EMBL" id="AEK57731.1"/>
    </source>
</evidence>
<feature type="transmembrane region" description="Helical" evidence="1">
    <location>
        <begin position="406"/>
        <end position="429"/>
    </location>
</feature>
<dbReference type="InterPro" id="IPR051790">
    <property type="entry name" value="Cytochrome_c-biogenesis_DsbD"/>
</dbReference>
<feature type="transmembrane region" description="Helical" evidence="1">
    <location>
        <begin position="71"/>
        <end position="91"/>
    </location>
</feature>
<dbReference type="STRING" id="990288.Atc_1082"/>
<proteinExistence type="predicted"/>
<feature type="transmembrane region" description="Helical" evidence="1">
    <location>
        <begin position="259"/>
        <end position="281"/>
    </location>
</feature>
<feature type="transmembrane region" description="Helical" evidence="1">
    <location>
        <begin position="141"/>
        <end position="165"/>
    </location>
</feature>
<dbReference type="Proteomes" id="UP000006135">
    <property type="component" value="Chromosome"/>
</dbReference>
<dbReference type="PANTHER" id="PTHR31272:SF6">
    <property type="entry name" value="CYTOCHROME C-TYPE BIOGENESIS CCDA-LIKE CHLOROPLASTIC PROTEIN"/>
    <property type="match status" value="1"/>
</dbReference>
<feature type="transmembrane region" description="Helical" evidence="1">
    <location>
        <begin position="293"/>
        <end position="313"/>
    </location>
</feature>
<sequence length="436" mass="46005">MIVLLLLTSAALGLLSFFEPCTIATHTVFAARSHAQHGRGVLTLWITRSIFLAAILAVAAQLIPSPHWGPYLPSIVLAAIALPFIVSRFMYLPVPHFTFYKLIPGGARWPQPFQLAWTLPACALPLFGIVGGVAVTLHHPLWAAIAGAIYASAFTLPVITAAWLGTGPRLLGFLDRTAPAAPVVTAVGLILVALLLLSPHVSTVVDSSMVPDVLRHRSFAALALGFGVGFLFSFEPLALASLGMGITFVTRGQSRSSSLWLTGAFLLGMILTQAFLGGAAAEGGHWVHGIMGRQWGVVLGPVAILLGLLWAGLIKIRLSWFSMRAMKVEGPLGAFMLGIPFAVAVCPFCTPALLVMLTASASVHSLPFGVALLSAFAVGRSLPVLTGATGLAWLERFPGMEQSLPALKVMGGVVMIAMGLYLLNGYFYWLPSLAAG</sequence>
<feature type="transmembrane region" description="Helical" evidence="1">
    <location>
        <begin position="177"/>
        <end position="198"/>
    </location>
</feature>
<dbReference type="PANTHER" id="PTHR31272">
    <property type="entry name" value="CYTOCHROME C-TYPE BIOGENESIS PROTEIN HI_1454-RELATED"/>
    <property type="match status" value="1"/>
</dbReference>
<feature type="transmembrane region" description="Helical" evidence="1">
    <location>
        <begin position="40"/>
        <end position="59"/>
    </location>
</feature>
<keyword evidence="1 2" id="KW-0812">Transmembrane</keyword>
<dbReference type="EMBL" id="CP002573">
    <property type="protein sequence ID" value="AEK57731.1"/>
    <property type="molecule type" value="Genomic_DNA"/>
</dbReference>
<dbReference type="HOGENOM" id="CLU_631549_0_0_6"/>
<keyword evidence="1" id="KW-0472">Membrane</keyword>
<dbReference type="AlphaFoldDB" id="F9ZLI1"/>
<gene>
    <name evidence="2" type="ordered locus">Atc_1082</name>
</gene>
<dbReference type="RefSeq" id="WP_014002618.1">
    <property type="nucleotide sequence ID" value="NC_015850.1"/>
</dbReference>
<evidence type="ECO:0000313" key="3">
    <source>
        <dbReference type="Proteomes" id="UP000006135"/>
    </source>
</evidence>
<dbReference type="OrthoDB" id="8227851at2"/>
<protein>
    <submittedName>
        <fullName evidence="2">Cytochrome c biogenesis protein, transmembrane region</fullName>
    </submittedName>
</protein>